<feature type="transmembrane region" description="Helical" evidence="7">
    <location>
        <begin position="360"/>
        <end position="378"/>
    </location>
</feature>
<evidence type="ECO:0000256" key="5">
    <source>
        <dbReference type="ARBA" id="ARBA00023136"/>
    </source>
</evidence>
<evidence type="ECO:0000259" key="8">
    <source>
        <dbReference type="PROSITE" id="PS50850"/>
    </source>
</evidence>
<feature type="transmembrane region" description="Helical" evidence="7">
    <location>
        <begin position="20"/>
        <end position="42"/>
    </location>
</feature>
<dbReference type="InterPro" id="IPR020846">
    <property type="entry name" value="MFS_dom"/>
</dbReference>
<feature type="transmembrane region" description="Helical" evidence="7">
    <location>
        <begin position="295"/>
        <end position="312"/>
    </location>
</feature>
<dbReference type="Pfam" id="PF07690">
    <property type="entry name" value="MFS_1"/>
    <property type="match status" value="2"/>
</dbReference>
<evidence type="ECO:0000256" key="2">
    <source>
        <dbReference type="ARBA" id="ARBA00022448"/>
    </source>
</evidence>
<evidence type="ECO:0000313" key="9">
    <source>
        <dbReference type="EMBL" id="TDL24263.1"/>
    </source>
</evidence>
<evidence type="ECO:0000256" key="6">
    <source>
        <dbReference type="SAM" id="MobiDB-lite"/>
    </source>
</evidence>
<dbReference type="Proteomes" id="UP000294933">
    <property type="component" value="Unassembled WGS sequence"/>
</dbReference>
<feature type="transmembrane region" description="Helical" evidence="7">
    <location>
        <begin position="452"/>
        <end position="474"/>
    </location>
</feature>
<feature type="transmembrane region" description="Helical" evidence="7">
    <location>
        <begin position="384"/>
        <end position="405"/>
    </location>
</feature>
<reference evidence="9 10" key="1">
    <citation type="submission" date="2018-06" db="EMBL/GenBank/DDBJ databases">
        <title>A transcriptomic atlas of mushroom development highlights an independent origin of complex multicellularity.</title>
        <authorList>
            <consortium name="DOE Joint Genome Institute"/>
            <person name="Krizsan K."/>
            <person name="Almasi E."/>
            <person name="Merenyi Z."/>
            <person name="Sahu N."/>
            <person name="Viragh M."/>
            <person name="Koszo T."/>
            <person name="Mondo S."/>
            <person name="Kiss B."/>
            <person name="Balint B."/>
            <person name="Kues U."/>
            <person name="Barry K."/>
            <person name="Hegedus J.C."/>
            <person name="Henrissat B."/>
            <person name="Johnson J."/>
            <person name="Lipzen A."/>
            <person name="Ohm R."/>
            <person name="Nagy I."/>
            <person name="Pangilinan J."/>
            <person name="Yan J."/>
            <person name="Xiong Y."/>
            <person name="Grigoriev I.V."/>
            <person name="Hibbett D.S."/>
            <person name="Nagy L.G."/>
        </authorList>
    </citation>
    <scope>NUCLEOTIDE SEQUENCE [LARGE SCALE GENOMIC DNA]</scope>
    <source>
        <strain evidence="9 10">SZMC22713</strain>
    </source>
</reference>
<keyword evidence="2" id="KW-0813">Transport</keyword>
<proteinExistence type="predicted"/>
<name>A0A4Y7Q9C5_9AGAM</name>
<dbReference type="SUPFAM" id="SSF103473">
    <property type="entry name" value="MFS general substrate transporter"/>
    <property type="match status" value="1"/>
</dbReference>
<evidence type="ECO:0000256" key="4">
    <source>
        <dbReference type="ARBA" id="ARBA00022989"/>
    </source>
</evidence>
<dbReference type="PROSITE" id="PS50850">
    <property type="entry name" value="MFS"/>
    <property type="match status" value="1"/>
</dbReference>
<feature type="transmembrane region" description="Helical" evidence="7">
    <location>
        <begin position="417"/>
        <end position="440"/>
    </location>
</feature>
<dbReference type="STRING" id="50990.A0A4Y7Q9C5"/>
<feature type="transmembrane region" description="Helical" evidence="7">
    <location>
        <begin position="113"/>
        <end position="138"/>
    </location>
</feature>
<dbReference type="VEuPathDB" id="FungiDB:BD410DRAFT_814080"/>
<keyword evidence="3 7" id="KW-0812">Transmembrane</keyword>
<dbReference type="Gene3D" id="1.20.1250.20">
    <property type="entry name" value="MFS general substrate transporter like domains"/>
    <property type="match status" value="2"/>
</dbReference>
<dbReference type="InterPro" id="IPR036259">
    <property type="entry name" value="MFS_trans_sf"/>
</dbReference>
<dbReference type="AlphaFoldDB" id="A0A4Y7Q9C5"/>
<evidence type="ECO:0000256" key="3">
    <source>
        <dbReference type="ARBA" id="ARBA00022692"/>
    </source>
</evidence>
<gene>
    <name evidence="9" type="ORF">BD410DRAFT_814080</name>
</gene>
<accession>A0A4Y7Q9C5</accession>
<organism evidence="9 10">
    <name type="scientific">Rickenella mellea</name>
    <dbReference type="NCBI Taxonomy" id="50990"/>
    <lineage>
        <taxon>Eukaryota</taxon>
        <taxon>Fungi</taxon>
        <taxon>Dikarya</taxon>
        <taxon>Basidiomycota</taxon>
        <taxon>Agaricomycotina</taxon>
        <taxon>Agaricomycetes</taxon>
        <taxon>Hymenochaetales</taxon>
        <taxon>Rickenellaceae</taxon>
        <taxon>Rickenella</taxon>
    </lineage>
</organism>
<evidence type="ECO:0000313" key="10">
    <source>
        <dbReference type="Proteomes" id="UP000294933"/>
    </source>
</evidence>
<feature type="transmembrane region" description="Helical" evidence="7">
    <location>
        <begin position="332"/>
        <end position="353"/>
    </location>
</feature>
<feature type="region of interest" description="Disordered" evidence="6">
    <location>
        <begin position="212"/>
        <end position="275"/>
    </location>
</feature>
<keyword evidence="4 7" id="KW-1133">Transmembrane helix</keyword>
<evidence type="ECO:0000256" key="1">
    <source>
        <dbReference type="ARBA" id="ARBA00004141"/>
    </source>
</evidence>
<comment type="subcellular location">
    <subcellularLocation>
        <location evidence="1">Membrane</location>
        <topology evidence="1">Multi-pass membrane protein</topology>
    </subcellularLocation>
</comment>
<feature type="transmembrane region" description="Helical" evidence="7">
    <location>
        <begin position="150"/>
        <end position="168"/>
    </location>
</feature>
<dbReference type="InterPro" id="IPR011701">
    <property type="entry name" value="MFS"/>
</dbReference>
<feature type="transmembrane region" description="Helical" evidence="7">
    <location>
        <begin position="62"/>
        <end position="83"/>
    </location>
</feature>
<feature type="transmembrane region" description="Helical" evidence="7">
    <location>
        <begin position="90"/>
        <end position="107"/>
    </location>
</feature>
<dbReference type="InterPro" id="IPR050930">
    <property type="entry name" value="MFS_Vesicular_Transporter"/>
</dbReference>
<dbReference type="CDD" id="cd17325">
    <property type="entry name" value="MFS_MdtG_SLC18_like"/>
    <property type="match status" value="1"/>
</dbReference>
<dbReference type="GO" id="GO:0016020">
    <property type="term" value="C:membrane"/>
    <property type="evidence" value="ECO:0007669"/>
    <property type="project" value="UniProtKB-SubCell"/>
</dbReference>
<dbReference type="PANTHER" id="PTHR23506:SF23">
    <property type="entry name" value="GH10249P"/>
    <property type="match status" value="1"/>
</dbReference>
<feature type="transmembrane region" description="Helical" evidence="7">
    <location>
        <begin position="180"/>
        <end position="199"/>
    </location>
</feature>
<dbReference type="EMBL" id="ML170167">
    <property type="protein sequence ID" value="TDL24263.1"/>
    <property type="molecule type" value="Genomic_DNA"/>
</dbReference>
<protein>
    <submittedName>
        <fullName evidence="9">MFS general substrate transporter</fullName>
    </submittedName>
</protein>
<dbReference type="PANTHER" id="PTHR23506">
    <property type="entry name" value="GH10249P"/>
    <property type="match status" value="1"/>
</dbReference>
<keyword evidence="5 7" id="KW-0472">Membrane</keyword>
<feature type="compositionally biased region" description="Polar residues" evidence="6">
    <location>
        <begin position="217"/>
        <end position="242"/>
    </location>
</feature>
<feature type="domain" description="Major facilitator superfamily (MFS) profile" evidence="8">
    <location>
        <begin position="23"/>
        <end position="478"/>
    </location>
</feature>
<dbReference type="OrthoDB" id="440553at2759"/>
<evidence type="ECO:0000256" key="7">
    <source>
        <dbReference type="SAM" id="Phobius"/>
    </source>
</evidence>
<sequence length="500" mass="54072">MLGLTGTEKRPLGLKWRSSVWFVTLVVGNGIATDLLVYSIIIPVVPFQLEKLGYSNVSGRTGWLLFAYSAGLSVSTPVVAHLSEIYRSRWWPMMFGLFALIGSNVMFMEAPNYWVMVIARIFQSVSSSAVWVVGLALLRDTTPEQKIGRQLGLALSSISIGFVIAPPIGGALYDHFGFRAPFIFGIICAAVEGFGRSLVIERRDALKWGHDPAAELTGNQSGNQEKSARSTDSATRNTNSAGQDRPSPTDPVSAPPISATGEPEDTSRSSPVTAQPNVHLGPLQVLLALSKSSRALASVLNIFIYGMVFVGLDPTLPLRLQSTWNFNPGRVGWAYVASGVPPIFSSPLTGWYIDRHGTAWMTPLSLLLSLPWWLVLIVRWHVALFIASFAVANFFMAGVVSALTAELAAVARTIPGIGFAHVFGAFNFAYGIGSGVGPLLSGQIYDHVRQGWVAVCSITASAVFVATIVSFCYIGERPLIKRVLHFKAQRREAIEPSAFA</sequence>
<keyword evidence="10" id="KW-1185">Reference proteome</keyword>
<dbReference type="GO" id="GO:0022857">
    <property type="term" value="F:transmembrane transporter activity"/>
    <property type="evidence" value="ECO:0007669"/>
    <property type="project" value="InterPro"/>
</dbReference>